<dbReference type="InParanoid" id="A0A1W4WGC1"/>
<feature type="transmembrane region" description="Helical" evidence="1">
    <location>
        <begin position="91"/>
        <end position="111"/>
    </location>
</feature>
<organism evidence="2 3">
    <name type="scientific">Agrilus planipennis</name>
    <name type="common">Emerald ash borer</name>
    <name type="synonym">Agrilus marcopoli</name>
    <dbReference type="NCBI Taxonomy" id="224129"/>
    <lineage>
        <taxon>Eukaryota</taxon>
        <taxon>Metazoa</taxon>
        <taxon>Ecdysozoa</taxon>
        <taxon>Arthropoda</taxon>
        <taxon>Hexapoda</taxon>
        <taxon>Insecta</taxon>
        <taxon>Pterygota</taxon>
        <taxon>Neoptera</taxon>
        <taxon>Endopterygota</taxon>
        <taxon>Coleoptera</taxon>
        <taxon>Polyphaga</taxon>
        <taxon>Elateriformia</taxon>
        <taxon>Buprestoidea</taxon>
        <taxon>Buprestidae</taxon>
        <taxon>Agrilinae</taxon>
        <taxon>Agrilus</taxon>
    </lineage>
</organism>
<protein>
    <submittedName>
        <fullName evidence="3">Uncharacterized protein LOC108732645</fullName>
    </submittedName>
</protein>
<keyword evidence="2" id="KW-1185">Reference proteome</keyword>
<proteinExistence type="predicted"/>
<dbReference type="Pfam" id="PF15062">
    <property type="entry name" value="ARL6IP6"/>
    <property type="match status" value="1"/>
</dbReference>
<accession>A0A1W4WGC1</accession>
<dbReference type="AlphaFoldDB" id="A0A1W4WGC1"/>
<dbReference type="Proteomes" id="UP000192223">
    <property type="component" value="Unplaced"/>
</dbReference>
<gene>
    <name evidence="3" type="primary">LOC108732645</name>
</gene>
<dbReference type="PANTHER" id="PTHR28640">
    <property type="entry name" value="ADP-RIBOSYLATION FACTOR-LIKE PROTEIN 6-INTERACTING PROTEIN 6"/>
    <property type="match status" value="1"/>
</dbReference>
<keyword evidence="1" id="KW-1133">Transmembrane helix</keyword>
<sequence>MTSYDAIRYNYSTPRKSDFKDEEEKLSEWKLALYGLILSLIVITGKLFHGNRDELYSLVFEKQLFKHGTLTTEGELMMRHTWKTVAKYSQIWFPAICGLATTWFTWLIVYLDSRVPGVQPPSPLSPSKYKLQSGHTFHLNYLFAVIVGIFVFTYMYVKEIYIQF</sequence>
<evidence type="ECO:0000313" key="3">
    <source>
        <dbReference type="RefSeq" id="XP_018319060.1"/>
    </source>
</evidence>
<dbReference type="KEGG" id="apln:108732645"/>
<keyword evidence="1" id="KW-0472">Membrane</keyword>
<name>A0A1W4WGC1_AGRPL</name>
<dbReference type="PANTHER" id="PTHR28640:SF1">
    <property type="entry name" value="ADP-RIBOSYLATION FACTOR-LIKE PROTEIN 6-INTERACTING PROTEIN 6"/>
    <property type="match status" value="1"/>
</dbReference>
<feature type="transmembrane region" description="Helical" evidence="1">
    <location>
        <begin position="139"/>
        <end position="157"/>
    </location>
</feature>
<evidence type="ECO:0000313" key="2">
    <source>
        <dbReference type="Proteomes" id="UP000192223"/>
    </source>
</evidence>
<dbReference type="RefSeq" id="XP_018319060.1">
    <property type="nucleotide sequence ID" value="XM_018463558.2"/>
</dbReference>
<dbReference type="GeneID" id="108732645"/>
<keyword evidence="1" id="KW-0812">Transmembrane</keyword>
<reference evidence="3" key="1">
    <citation type="submission" date="2025-08" db="UniProtKB">
        <authorList>
            <consortium name="RefSeq"/>
        </authorList>
    </citation>
    <scope>IDENTIFICATION</scope>
    <source>
        <tissue evidence="3">Entire body</tissue>
    </source>
</reference>
<dbReference type="STRING" id="224129.A0A1W4WGC1"/>
<dbReference type="InterPro" id="IPR029383">
    <property type="entry name" value="ARL6IP6"/>
</dbReference>
<evidence type="ECO:0000256" key="1">
    <source>
        <dbReference type="SAM" id="Phobius"/>
    </source>
</evidence>
<dbReference type="OrthoDB" id="10070125at2759"/>